<feature type="transmembrane region" description="Helical" evidence="1">
    <location>
        <begin position="6"/>
        <end position="27"/>
    </location>
</feature>
<proteinExistence type="predicted"/>
<dbReference type="AlphaFoldDB" id="M1XPH6"/>
<organism evidence="2 3">
    <name type="scientific">Natronomonas moolapensis (strain DSM 18674 / CECT 7526 / JCM 14361 / 8.8.11)</name>
    <dbReference type="NCBI Taxonomy" id="268739"/>
    <lineage>
        <taxon>Archaea</taxon>
        <taxon>Methanobacteriati</taxon>
        <taxon>Methanobacteriota</taxon>
        <taxon>Stenosarchaea group</taxon>
        <taxon>Halobacteria</taxon>
        <taxon>Halobacteriales</taxon>
        <taxon>Natronomonadaceae</taxon>
        <taxon>Natronomonas</taxon>
    </lineage>
</organism>
<accession>M1XPH6</accession>
<reference evidence="2 3" key="1">
    <citation type="journal article" date="2013" name="Genome Announc.">
        <title>Genome of the haloarchaeon Natronomonas moolapensis, a neutrophilic member of a previously haloalkaliphilic genus.</title>
        <authorList>
            <person name="Dyall-Smith M.L."/>
            <person name="Pfeiffer F."/>
            <person name="Oberwinkler T."/>
            <person name="Klee K."/>
            <person name="Rampp M."/>
            <person name="Palm P."/>
            <person name="Gross K."/>
            <person name="Schuster S.C."/>
            <person name="Oesterhelt D."/>
        </authorList>
    </citation>
    <scope>NUCLEOTIDE SEQUENCE [LARGE SCALE GENOMIC DNA]</scope>
    <source>
        <strain evidence="3">DSM 18674 / JCM 14361 / 8.8.11</strain>
    </source>
</reference>
<evidence type="ECO:0000313" key="3">
    <source>
        <dbReference type="Proteomes" id="UP000011867"/>
    </source>
</evidence>
<dbReference type="HOGENOM" id="CLU_2044473_0_0_2"/>
<gene>
    <name evidence="2" type="ordered locus">Nmlp_1749</name>
</gene>
<keyword evidence="1" id="KW-0472">Membrane</keyword>
<evidence type="ECO:0000313" key="2">
    <source>
        <dbReference type="EMBL" id="CCQ35939.1"/>
    </source>
</evidence>
<dbReference type="Proteomes" id="UP000011867">
    <property type="component" value="Chromosome"/>
</dbReference>
<protein>
    <submittedName>
        <fullName evidence="2">Uncharacterized protein</fullName>
    </submittedName>
</protein>
<feature type="transmembrane region" description="Helical" evidence="1">
    <location>
        <begin position="42"/>
        <end position="61"/>
    </location>
</feature>
<dbReference type="STRING" id="268739.Nmlp_1749"/>
<evidence type="ECO:0000256" key="1">
    <source>
        <dbReference type="SAM" id="Phobius"/>
    </source>
</evidence>
<keyword evidence="1" id="KW-0812">Transmembrane</keyword>
<dbReference type="KEGG" id="nmo:Nmlp_1749"/>
<name>M1XPH6_NATM8</name>
<keyword evidence="3" id="KW-1185">Reference proteome</keyword>
<dbReference type="EMBL" id="HF582854">
    <property type="protein sequence ID" value="CCQ35939.1"/>
    <property type="molecule type" value="Genomic_DNA"/>
</dbReference>
<keyword evidence="1" id="KW-1133">Transmembrane helix</keyword>
<feature type="transmembrane region" description="Helical" evidence="1">
    <location>
        <begin position="73"/>
        <end position="95"/>
    </location>
</feature>
<sequence length="120" mass="12656">MQEVAAAYGAAAIGGALSGLIGAVWIVNRRLEDAFDFRHREAAAVAATTLLTGSLFAVLGAETLAATTSGDPIRLIGLSLLAVLLWTLGSSVALLKPVRWYIGWARSPPVLRQYENGPDH</sequence>